<name>A0ABV9QDD6_9BURK</name>
<evidence type="ECO:0000256" key="1">
    <source>
        <dbReference type="ARBA" id="ARBA00004442"/>
    </source>
</evidence>
<accession>A0ABV9QDD6</accession>
<evidence type="ECO:0000256" key="2">
    <source>
        <dbReference type="ARBA" id="ARBA00023136"/>
    </source>
</evidence>
<gene>
    <name evidence="6" type="ORF">ACFO6X_01580</name>
</gene>
<dbReference type="RefSeq" id="WP_382429361.1">
    <property type="nucleotide sequence ID" value="NZ_JBHSHJ010000001.1"/>
</dbReference>
<organism evidence="6 7">
    <name type="scientific">Giesbergeria sinuosa</name>
    <dbReference type="NCBI Taxonomy" id="80883"/>
    <lineage>
        <taxon>Bacteria</taxon>
        <taxon>Pseudomonadati</taxon>
        <taxon>Pseudomonadota</taxon>
        <taxon>Betaproteobacteria</taxon>
        <taxon>Burkholderiales</taxon>
        <taxon>Comamonadaceae</taxon>
        <taxon>Giesbergeria</taxon>
    </lineage>
</organism>
<proteinExistence type="predicted"/>
<dbReference type="PANTHER" id="PTHR30329">
    <property type="entry name" value="STATOR ELEMENT OF FLAGELLAR MOTOR COMPLEX"/>
    <property type="match status" value="1"/>
</dbReference>
<dbReference type="SUPFAM" id="SSF103088">
    <property type="entry name" value="OmpA-like"/>
    <property type="match status" value="1"/>
</dbReference>
<dbReference type="Gene3D" id="3.30.1330.60">
    <property type="entry name" value="OmpA-like domain"/>
    <property type="match status" value="1"/>
</dbReference>
<dbReference type="InterPro" id="IPR050330">
    <property type="entry name" value="Bact_OuterMem_StrucFunc"/>
</dbReference>
<evidence type="ECO:0000256" key="3">
    <source>
        <dbReference type="ARBA" id="ARBA00023237"/>
    </source>
</evidence>
<reference evidence="7" key="1">
    <citation type="journal article" date="2019" name="Int. J. Syst. Evol. Microbiol.">
        <title>The Global Catalogue of Microorganisms (GCM) 10K type strain sequencing project: providing services to taxonomists for standard genome sequencing and annotation.</title>
        <authorList>
            <consortium name="The Broad Institute Genomics Platform"/>
            <consortium name="The Broad Institute Genome Sequencing Center for Infectious Disease"/>
            <person name="Wu L."/>
            <person name="Ma J."/>
        </authorList>
    </citation>
    <scope>NUCLEOTIDE SEQUENCE [LARGE SCALE GENOMIC DNA]</scope>
    <source>
        <strain evidence="7">CCUG 49452</strain>
    </source>
</reference>
<dbReference type="CDD" id="cd07185">
    <property type="entry name" value="OmpA_C-like"/>
    <property type="match status" value="1"/>
</dbReference>
<dbReference type="PROSITE" id="PS51257">
    <property type="entry name" value="PROKAR_LIPOPROTEIN"/>
    <property type="match status" value="1"/>
</dbReference>
<dbReference type="Proteomes" id="UP001596001">
    <property type="component" value="Unassembled WGS sequence"/>
</dbReference>
<comment type="subcellular location">
    <subcellularLocation>
        <location evidence="1">Cell outer membrane</location>
    </subcellularLocation>
</comment>
<dbReference type="EMBL" id="JBHSHJ010000001">
    <property type="protein sequence ID" value="MFC4787685.1"/>
    <property type="molecule type" value="Genomic_DNA"/>
</dbReference>
<dbReference type="PANTHER" id="PTHR30329:SF21">
    <property type="entry name" value="LIPOPROTEIN YIAD-RELATED"/>
    <property type="match status" value="1"/>
</dbReference>
<keyword evidence="3" id="KW-0998">Cell outer membrane</keyword>
<dbReference type="PRINTS" id="PR01021">
    <property type="entry name" value="OMPADOMAIN"/>
</dbReference>
<dbReference type="PROSITE" id="PS51123">
    <property type="entry name" value="OMPA_2"/>
    <property type="match status" value="1"/>
</dbReference>
<keyword evidence="7" id="KW-1185">Reference proteome</keyword>
<feature type="domain" description="OmpA-like" evidence="5">
    <location>
        <begin position="101"/>
        <end position="215"/>
    </location>
</feature>
<evidence type="ECO:0000256" key="4">
    <source>
        <dbReference type="PROSITE-ProRule" id="PRU00473"/>
    </source>
</evidence>
<keyword evidence="2 4" id="KW-0472">Membrane</keyword>
<sequence>MTTIRFSSARAPVVMVRPRWAWLGLGALLLALGGCASRQSVVLVPDPAGHVGTAEVSTAAGRQVLQKAGDMTQISRPEAAPSAITTAQADFITATFGEVLAIEPAPARVFTLLFESGAAQLRPDALAQLDEIANAAKRQGTVRVSISGHSDATGSVQLNDALSRQRAEQVRGLLLERGVAARLVDVSSHGKGNPLVPTPDGVPEPRNRRVMVIVR</sequence>
<comment type="caution">
    <text evidence="6">The sequence shown here is derived from an EMBL/GenBank/DDBJ whole genome shotgun (WGS) entry which is preliminary data.</text>
</comment>
<dbReference type="InterPro" id="IPR006665">
    <property type="entry name" value="OmpA-like"/>
</dbReference>
<protein>
    <submittedName>
        <fullName evidence="6">OmpA family protein</fullName>
    </submittedName>
</protein>
<evidence type="ECO:0000313" key="6">
    <source>
        <dbReference type="EMBL" id="MFC4787685.1"/>
    </source>
</evidence>
<dbReference type="InterPro" id="IPR036737">
    <property type="entry name" value="OmpA-like_sf"/>
</dbReference>
<dbReference type="Pfam" id="PF00691">
    <property type="entry name" value="OmpA"/>
    <property type="match status" value="1"/>
</dbReference>
<dbReference type="InterPro" id="IPR006664">
    <property type="entry name" value="OMP_bac"/>
</dbReference>
<evidence type="ECO:0000259" key="5">
    <source>
        <dbReference type="PROSITE" id="PS51123"/>
    </source>
</evidence>
<evidence type="ECO:0000313" key="7">
    <source>
        <dbReference type="Proteomes" id="UP001596001"/>
    </source>
</evidence>